<feature type="region of interest" description="Disordered" evidence="6">
    <location>
        <begin position="577"/>
        <end position="596"/>
    </location>
</feature>
<feature type="compositionally biased region" description="Basic and acidic residues" evidence="6">
    <location>
        <begin position="679"/>
        <end position="697"/>
    </location>
</feature>
<dbReference type="GO" id="GO:0042393">
    <property type="term" value="F:histone binding"/>
    <property type="evidence" value="ECO:0000318"/>
    <property type="project" value="GO_Central"/>
</dbReference>
<dbReference type="STRING" id="7070.D7EIE4"/>
<evidence type="ECO:0000256" key="2">
    <source>
        <dbReference type="ARBA" id="ARBA00022771"/>
    </source>
</evidence>
<keyword evidence="2 4" id="KW-0863">Zinc-finger</keyword>
<feature type="compositionally biased region" description="Acidic residues" evidence="6">
    <location>
        <begin position="1740"/>
        <end position="1756"/>
    </location>
</feature>
<dbReference type="GO" id="GO:0008270">
    <property type="term" value="F:zinc ion binding"/>
    <property type="evidence" value="ECO:0007669"/>
    <property type="project" value="UniProtKB-KW"/>
</dbReference>
<feature type="compositionally biased region" description="Basic residues" evidence="6">
    <location>
        <begin position="1705"/>
        <end position="1718"/>
    </location>
</feature>
<feature type="compositionally biased region" description="Acidic residues" evidence="6">
    <location>
        <begin position="1360"/>
        <end position="1369"/>
    </location>
</feature>
<dbReference type="Gene3D" id="3.30.40.10">
    <property type="entry name" value="Zinc/RING finger domain, C3HC4 (zinc finger)"/>
    <property type="match status" value="1"/>
</dbReference>
<evidence type="ECO:0000256" key="4">
    <source>
        <dbReference type="PROSITE-ProRule" id="PRU00146"/>
    </source>
</evidence>
<evidence type="ECO:0000313" key="8">
    <source>
        <dbReference type="EMBL" id="EFA11906.2"/>
    </source>
</evidence>
<feature type="compositionally biased region" description="Basic and acidic residues" evidence="6">
    <location>
        <begin position="586"/>
        <end position="596"/>
    </location>
</feature>
<feature type="region of interest" description="Disordered" evidence="6">
    <location>
        <begin position="877"/>
        <end position="1448"/>
    </location>
</feature>
<feature type="coiled-coil region" evidence="5">
    <location>
        <begin position="1972"/>
        <end position="2006"/>
    </location>
</feature>
<sequence length="2314" mass="263253">MASDNEATCESDPNFAVICAFMEKFGTTCGLQSIDFLLLQEMLENTQEVPQELIDLHIKLLRKSRKSVSNERWERAIIKFCHTFCSQDAWEIERFGYKKARLSSKIRVLKELLEMQFDYNTRFKAEINKMSAEELRSQPLGKDKQGHAYWYQDDINCQIRVYKEDPDEETWTLVAKDREGLVALMNELSDGDSKISSESAINEEDSNSLAEKPIIDTGQVDSSSSESKKLSGDSENSNESKENISQEEEEEEESAKRRRESDEENGEAKKAKLGESPIVGEEIEEEVMIFAGEGSGRECETGNEEKPSTSDKKDAKSDSDFVSINDSKNCVKNSPPQQYKLGTIIDTKTDNKFFNTVRSPTKKSRWDVETIIAKVEETPPKKPMFFFGPGCLQFKPAATVGFGQKVPQEKKNEDLDVLPTNAKGDIGYRIENEDTTPKHDNEDTVEPVPVVEETCIKKHAYICGEEEDTKVEDEKKSNVLITEDEENKLVEESNKEIEKPKENDPIIEEPKPLNEEIVKTVEEEEIKSEESVKIVEQTNVRNEESVKTSEEEETKSIGEEPKLLNEEIIKTVEKDEIISAGGEESPVPKEESLKRTKIENEESVIVTELSEQKREDICTTPHDEEIIEAKSSELDKDTNQRTEQIIEESVVKEIIDTKPSTVDEETINQLTEESLVKPQSEEIIAKPPKIDKEESLIEETDKKIIEESANKPKCEEIFEAKPIKVDEESMVKAEMTEVGDDKVLKNEDSKIEEKLESKTVNSEETNEEKIGVILENVKNDGKAVLNEEVLKKEKVPMVEKPSEPVLKDEISSVVEEPSKQTEEKVAVVELLKSELKEENSSVIEETPKPALKEVNASLVEEPQRSELKEEKVLVVEETKPELKEESASIVEELPKTELKEENSLIIDDKAQKPELKEESPSVVEETPKQKEEIVSLVEEPKKELKEEKPSVAEEPLKQKEEKVPLVEEPHKSESNDENMVEALKPPESKEENTSVIEEPPKQEAKEKNTLVEESEKPEIAVENASKLELKEEQNEEKEQKANNKRGRKNNSSEATPEDEKKPRITRRSTRSSKNGEKQSETIEEIQAPTRRGRPRLSQKDENGKKMKMSEEIREESEDLKQASAASSPIAPETVIVESSNSSDIVEIQDKDPLAEEKPEETEEKSEETEEKPEETKEKPMSLANFSLDFTESTESPPVTRSGLRKRGRESPQNAEEIEETSGKRMKMKAKRAVDVKLRKSIEEQKKAELVSSDDDNKNEEKMKKPPKKSDEETKKEKTKNKNKRLLSNLGIDPERALEIEENQTIGVRQSRRIAQLKIKEEAERRKLEEEMVHETHKKKKSKKHEDKDYKVEKKKLKNEVDDEDQEEDSADSKKKKKKKKKHRKLFDEFNPWRSSSDSSSSEEEEEEEIAEEEEEELQYVSDHEFSPESDLEGDGEAQPLKRARTARKESDVEEVDDCPCQKCGKSDHPEWILLCDSCDNGWHCSCLRPPLLVIPEGDWFCPPCQHASLISKLQEKLKEYDKKLNKKEIEDRRKQRLAYVGISLNSVLPTKDTENIKKRRLSIEDEEEEDDEDDDEEEENDEDAEVGDEEDENSSSEESESGETESRTGSESDEPIYQLRQRRQAHSYRFNDYDELINSAIQDEMEAVKGAGNQGRGKDIATIVNAEKEEMKNEEIEPLPPVVPVNDKDRDAKPVFSEDEAIQSSRKRIIGRKKHRKLNSLDISSEDEDSDEDFKGTSSESDDDFDEDLGSEDSEDLSTARNRRRGEVIRRSTRARTSRYDADFIDDGDSESEEEAPRRKKKRSIWEESESEESDRSWGRRRKKPAKKTTTSSTTKKKSKKKKKEDSDVEVYKKKKPKIKFNDEGPGRRTRGKKINYVDALGSDSDEDRVKRPPPRIESEEEYVASEASDDEETVKKSEKVQIQSYTDARFTQILPEPKNILQEDGETELNPIDQINRNVEMMDENQMEKMMEEEEYANKQLQLVAQQLEKEKRRKEREAKKEFLQEPLVGNVIVNSENNDELSEPPGVSLPLFADLGEDEAKKRRQGKNKKSLEETVANLGKESNIEIAAPPQPFSQSQPTPSVITRMLQSKPGQPGYPIGAIRPKQFAAMPEDDPHFAQGVRPQLSTPYRFNHYPPRNPPPPLRAPLPPQLYHAHRPLDPSPSGGGTITMSDHSPARVVSPAAGSPGNKTETPPPPYSRPPVPPPVGRFPPRHMQMVPPHLQTTRPNLSPYHPPAYHYGQFGGQEDAATATAPAPPTLGVYQNAPYPPETTFEGVNHPGENSNSKTFDEEGGGEFGGLVSYFSSQREDDLES</sequence>
<evidence type="ECO:0000256" key="6">
    <source>
        <dbReference type="SAM" id="MobiDB-lite"/>
    </source>
</evidence>
<feature type="region of interest" description="Disordered" evidence="6">
    <location>
        <begin position="542"/>
        <end position="562"/>
    </location>
</feature>
<feature type="compositionally biased region" description="Acidic residues" evidence="6">
    <location>
        <begin position="1157"/>
        <end position="1172"/>
    </location>
</feature>
<feature type="region of interest" description="Disordered" evidence="6">
    <location>
        <begin position="2114"/>
        <end position="2233"/>
    </location>
</feature>
<dbReference type="InParanoid" id="D7EIE4"/>
<dbReference type="InterPro" id="IPR001965">
    <property type="entry name" value="Znf_PHD"/>
</dbReference>
<feature type="compositionally biased region" description="Basic and acidic residues" evidence="6">
    <location>
        <begin position="226"/>
        <end position="244"/>
    </location>
</feature>
<dbReference type="EMBL" id="KQ972879">
    <property type="protein sequence ID" value="EFA11906.2"/>
    <property type="molecule type" value="Genomic_DNA"/>
</dbReference>
<dbReference type="SUPFAM" id="SSF57903">
    <property type="entry name" value="FYVE/PHD zinc finger"/>
    <property type="match status" value="1"/>
</dbReference>
<dbReference type="Pfam" id="PF00628">
    <property type="entry name" value="PHD"/>
    <property type="match status" value="1"/>
</dbReference>
<dbReference type="InterPro" id="IPR019787">
    <property type="entry name" value="Znf_PHD-finger"/>
</dbReference>
<feature type="compositionally biased region" description="Pro residues" evidence="6">
    <location>
        <begin position="2194"/>
        <end position="2210"/>
    </location>
</feature>
<feature type="compositionally biased region" description="Acidic residues" evidence="6">
    <location>
        <begin position="1783"/>
        <end position="1794"/>
    </location>
</feature>
<keyword evidence="3" id="KW-0862">Zinc</keyword>
<name>D7EIE4_TRICA</name>
<dbReference type="InterPro" id="IPR013083">
    <property type="entry name" value="Znf_RING/FYVE/PHD"/>
</dbReference>
<dbReference type="FunCoup" id="D7EIE4">
    <property type="interactions" value="430"/>
</dbReference>
<dbReference type="InterPro" id="IPR028938">
    <property type="entry name" value="Rsf1-like"/>
</dbReference>
<proteinExistence type="predicted"/>
<feature type="region of interest" description="Disordered" evidence="6">
    <location>
        <begin position="1669"/>
        <end position="1918"/>
    </location>
</feature>
<feature type="compositionally biased region" description="Basic and acidic residues" evidence="6">
    <location>
        <begin position="1317"/>
        <end position="1334"/>
    </location>
</feature>
<dbReference type="SMART" id="SM00249">
    <property type="entry name" value="PHD"/>
    <property type="match status" value="1"/>
</dbReference>
<dbReference type="GO" id="GO:0031213">
    <property type="term" value="C:RSF complex"/>
    <property type="evidence" value="ECO:0000318"/>
    <property type="project" value="GO_Central"/>
</dbReference>
<feature type="compositionally biased region" description="Basic and acidic residues" evidence="6">
    <location>
        <begin position="1231"/>
        <end position="1275"/>
    </location>
</feature>
<keyword evidence="1" id="KW-0479">Metal-binding</keyword>
<evidence type="ECO:0000256" key="3">
    <source>
        <dbReference type="ARBA" id="ARBA00022833"/>
    </source>
</evidence>
<accession>D7EIE4</accession>
<feature type="compositionally biased region" description="Pro residues" evidence="6">
    <location>
        <begin position="2138"/>
        <end position="2151"/>
    </location>
</feature>
<dbReference type="eggNOG" id="ENOG502QW8S">
    <property type="taxonomic scope" value="Eukaryota"/>
</dbReference>
<evidence type="ECO:0000313" key="9">
    <source>
        <dbReference type="Proteomes" id="UP000007266"/>
    </source>
</evidence>
<dbReference type="InterPro" id="IPR011011">
    <property type="entry name" value="Znf_FYVE_PHD"/>
</dbReference>
<dbReference type="OMA" id="ACNKGYH"/>
<keyword evidence="9" id="KW-1185">Reference proteome</keyword>
<dbReference type="PROSITE" id="PS50016">
    <property type="entry name" value="ZF_PHD_2"/>
    <property type="match status" value="1"/>
</dbReference>
<feature type="region of interest" description="Disordered" evidence="6">
    <location>
        <begin position="192"/>
        <end position="343"/>
    </location>
</feature>
<dbReference type="HOGENOM" id="CLU_230113_0_0_1"/>
<evidence type="ECO:0000256" key="1">
    <source>
        <dbReference type="ARBA" id="ARBA00022723"/>
    </source>
</evidence>
<reference evidence="8 9" key="2">
    <citation type="journal article" date="2010" name="Nucleic Acids Res.">
        <title>BeetleBase in 2010: revisions to provide comprehensive genomic information for Tribolium castaneum.</title>
        <authorList>
            <person name="Kim H.S."/>
            <person name="Murphy T."/>
            <person name="Xia J."/>
            <person name="Caragea D."/>
            <person name="Park Y."/>
            <person name="Beeman R.W."/>
            <person name="Lorenzen M.D."/>
            <person name="Butcher S."/>
            <person name="Manak J.R."/>
            <person name="Brown S.J."/>
        </authorList>
    </citation>
    <scope>NUCLEOTIDE SEQUENCE [LARGE SCALE GENOMIC DNA]</scope>
    <source>
        <strain evidence="8 9">Georgia GA2</strain>
    </source>
</reference>
<feature type="compositionally biased region" description="Polar residues" evidence="6">
    <location>
        <begin position="322"/>
        <end position="337"/>
    </location>
</feature>
<feature type="region of interest" description="Disordered" evidence="6">
    <location>
        <begin position="488"/>
        <end position="512"/>
    </location>
</feature>
<feature type="compositionally biased region" description="Basic and acidic residues" evidence="6">
    <location>
        <begin position="1097"/>
        <end position="1111"/>
    </location>
</feature>
<feature type="region of interest" description="Disordered" evidence="6">
    <location>
        <begin position="2263"/>
        <end position="2314"/>
    </location>
</feature>
<feature type="region of interest" description="Disordered" evidence="6">
    <location>
        <begin position="1558"/>
        <end position="1629"/>
    </location>
</feature>
<dbReference type="KEGG" id="tca:657224"/>
<feature type="compositionally biased region" description="Basic and acidic residues" evidence="6">
    <location>
        <begin position="984"/>
        <end position="1041"/>
    </location>
</feature>
<dbReference type="PANTHER" id="PTHR14296">
    <property type="entry name" value="REMODELING AND SPACING FACTOR 1"/>
    <property type="match status" value="1"/>
</dbReference>
<evidence type="ECO:0000259" key="7">
    <source>
        <dbReference type="PROSITE" id="PS50016"/>
    </source>
</evidence>
<feature type="domain" description="PHD-type" evidence="7">
    <location>
        <begin position="1457"/>
        <end position="1507"/>
    </location>
</feature>
<feature type="compositionally biased region" description="Basic and acidic residues" evidence="6">
    <location>
        <begin position="295"/>
        <end position="319"/>
    </location>
</feature>
<dbReference type="OrthoDB" id="10055895at2759"/>
<organism evidence="8 9">
    <name type="scientific">Tribolium castaneum</name>
    <name type="common">Red flour beetle</name>
    <dbReference type="NCBI Taxonomy" id="7070"/>
    <lineage>
        <taxon>Eukaryota</taxon>
        <taxon>Metazoa</taxon>
        <taxon>Ecdysozoa</taxon>
        <taxon>Arthropoda</taxon>
        <taxon>Hexapoda</taxon>
        <taxon>Insecta</taxon>
        <taxon>Pterygota</taxon>
        <taxon>Neoptera</taxon>
        <taxon>Endopterygota</taxon>
        <taxon>Coleoptera</taxon>
        <taxon>Polyphaga</taxon>
        <taxon>Cucujiformia</taxon>
        <taxon>Tenebrionidae</taxon>
        <taxon>Tenebrionidae incertae sedis</taxon>
        <taxon>Tribolium</taxon>
    </lineage>
</organism>
<feature type="compositionally biased region" description="Basic and acidic residues" evidence="6">
    <location>
        <begin position="877"/>
        <end position="974"/>
    </location>
</feature>
<reference evidence="8 9" key="1">
    <citation type="journal article" date="2008" name="Nature">
        <title>The genome of the model beetle and pest Tribolium castaneum.</title>
        <authorList>
            <consortium name="Tribolium Genome Sequencing Consortium"/>
            <person name="Richards S."/>
            <person name="Gibbs R.A."/>
            <person name="Weinstock G.M."/>
            <person name="Brown S.J."/>
            <person name="Denell R."/>
            <person name="Beeman R.W."/>
            <person name="Gibbs R."/>
            <person name="Beeman R.W."/>
            <person name="Brown S.J."/>
            <person name="Bucher G."/>
            <person name="Friedrich M."/>
            <person name="Grimmelikhuijzen C.J."/>
            <person name="Klingler M."/>
            <person name="Lorenzen M."/>
            <person name="Richards S."/>
            <person name="Roth S."/>
            <person name="Schroder R."/>
            <person name="Tautz D."/>
            <person name="Zdobnov E.M."/>
            <person name="Muzny D."/>
            <person name="Gibbs R.A."/>
            <person name="Weinstock G.M."/>
            <person name="Attaway T."/>
            <person name="Bell S."/>
            <person name="Buhay C.J."/>
            <person name="Chandrabose M.N."/>
            <person name="Chavez D."/>
            <person name="Clerk-Blankenburg K.P."/>
            <person name="Cree A."/>
            <person name="Dao M."/>
            <person name="Davis C."/>
            <person name="Chacko J."/>
            <person name="Dinh H."/>
            <person name="Dugan-Rocha S."/>
            <person name="Fowler G."/>
            <person name="Garner T.T."/>
            <person name="Garnes J."/>
            <person name="Gnirke A."/>
            <person name="Hawes A."/>
            <person name="Hernandez J."/>
            <person name="Hines S."/>
            <person name="Holder M."/>
            <person name="Hume J."/>
            <person name="Jhangiani S.N."/>
            <person name="Joshi V."/>
            <person name="Khan Z.M."/>
            <person name="Jackson L."/>
            <person name="Kovar C."/>
            <person name="Kowis A."/>
            <person name="Lee S."/>
            <person name="Lewis L.R."/>
            <person name="Margolis J."/>
            <person name="Morgan M."/>
            <person name="Nazareth L.V."/>
            <person name="Nguyen N."/>
            <person name="Okwuonu G."/>
            <person name="Parker D."/>
            <person name="Richards S."/>
            <person name="Ruiz S.J."/>
            <person name="Santibanez J."/>
            <person name="Savard J."/>
            <person name="Scherer S.E."/>
            <person name="Schneider B."/>
            <person name="Sodergren E."/>
            <person name="Tautz D."/>
            <person name="Vattahil S."/>
            <person name="Villasana D."/>
            <person name="White C.S."/>
            <person name="Wright R."/>
            <person name="Park Y."/>
            <person name="Beeman R.W."/>
            <person name="Lord J."/>
            <person name="Oppert B."/>
            <person name="Lorenzen M."/>
            <person name="Brown S."/>
            <person name="Wang L."/>
            <person name="Savard J."/>
            <person name="Tautz D."/>
            <person name="Richards S."/>
            <person name="Weinstock G."/>
            <person name="Gibbs R.A."/>
            <person name="Liu Y."/>
            <person name="Worley K."/>
            <person name="Weinstock G."/>
            <person name="Elsik C.G."/>
            <person name="Reese J.T."/>
            <person name="Elhaik E."/>
            <person name="Landan G."/>
            <person name="Graur D."/>
            <person name="Arensburger P."/>
            <person name="Atkinson P."/>
            <person name="Beeman R.W."/>
            <person name="Beidler J."/>
            <person name="Brown S.J."/>
            <person name="Demuth J.P."/>
            <person name="Drury D.W."/>
            <person name="Du Y.Z."/>
            <person name="Fujiwara H."/>
            <person name="Lorenzen M."/>
            <person name="Maselli V."/>
            <person name="Osanai M."/>
            <person name="Park Y."/>
            <person name="Robertson H.M."/>
            <person name="Tu Z."/>
            <person name="Wang J.J."/>
            <person name="Wang S."/>
            <person name="Richards S."/>
            <person name="Song H."/>
            <person name="Zhang L."/>
            <person name="Sodergren E."/>
            <person name="Werner D."/>
            <person name="Stanke M."/>
            <person name="Morgenstern B."/>
            <person name="Solovyev V."/>
            <person name="Kosarev P."/>
            <person name="Brown G."/>
            <person name="Chen H.C."/>
            <person name="Ermolaeva O."/>
            <person name="Hlavina W."/>
            <person name="Kapustin Y."/>
            <person name="Kiryutin B."/>
            <person name="Kitts P."/>
            <person name="Maglott D."/>
            <person name="Pruitt K."/>
            <person name="Sapojnikov V."/>
            <person name="Souvorov A."/>
            <person name="Mackey A.J."/>
            <person name="Waterhouse R.M."/>
            <person name="Wyder S."/>
            <person name="Zdobnov E.M."/>
            <person name="Zdobnov E.M."/>
            <person name="Wyder S."/>
            <person name="Kriventseva E.V."/>
            <person name="Kadowaki T."/>
            <person name="Bork P."/>
            <person name="Aranda M."/>
            <person name="Bao R."/>
            <person name="Beermann A."/>
            <person name="Berns N."/>
            <person name="Bolognesi R."/>
            <person name="Bonneton F."/>
            <person name="Bopp D."/>
            <person name="Brown S.J."/>
            <person name="Bucher G."/>
            <person name="Butts T."/>
            <person name="Chaumot A."/>
            <person name="Denell R.E."/>
            <person name="Ferrier D.E."/>
            <person name="Friedrich M."/>
            <person name="Gordon C.M."/>
            <person name="Jindra M."/>
            <person name="Klingler M."/>
            <person name="Lan Q."/>
            <person name="Lattorff H.M."/>
            <person name="Laudet V."/>
            <person name="von Levetsow C."/>
            <person name="Liu Z."/>
            <person name="Lutz R."/>
            <person name="Lynch J.A."/>
            <person name="da Fonseca R.N."/>
            <person name="Posnien N."/>
            <person name="Reuter R."/>
            <person name="Roth S."/>
            <person name="Savard J."/>
            <person name="Schinko J.B."/>
            <person name="Schmitt C."/>
            <person name="Schoppmeier M."/>
            <person name="Schroder R."/>
            <person name="Shippy T.D."/>
            <person name="Simonnet F."/>
            <person name="Marques-Souza H."/>
            <person name="Tautz D."/>
            <person name="Tomoyasu Y."/>
            <person name="Trauner J."/>
            <person name="Van der Zee M."/>
            <person name="Vervoort M."/>
            <person name="Wittkopp N."/>
            <person name="Wimmer E.A."/>
            <person name="Yang X."/>
            <person name="Jones A.K."/>
            <person name="Sattelle D.B."/>
            <person name="Ebert P.R."/>
            <person name="Nelson D."/>
            <person name="Scott J.G."/>
            <person name="Beeman R.W."/>
            <person name="Muthukrishnan S."/>
            <person name="Kramer K.J."/>
            <person name="Arakane Y."/>
            <person name="Beeman R.W."/>
            <person name="Zhu Q."/>
            <person name="Hogenkamp D."/>
            <person name="Dixit R."/>
            <person name="Oppert B."/>
            <person name="Jiang H."/>
            <person name="Zou Z."/>
            <person name="Marshall J."/>
            <person name="Elpidina E."/>
            <person name="Vinokurov K."/>
            <person name="Oppert C."/>
            <person name="Zou Z."/>
            <person name="Evans J."/>
            <person name="Lu Z."/>
            <person name="Zhao P."/>
            <person name="Sumathipala N."/>
            <person name="Altincicek B."/>
            <person name="Vilcinskas A."/>
            <person name="Williams M."/>
            <person name="Hultmark D."/>
            <person name="Hetru C."/>
            <person name="Jiang H."/>
            <person name="Grimmelikhuijzen C.J."/>
            <person name="Hauser F."/>
            <person name="Cazzamali G."/>
            <person name="Williamson M."/>
            <person name="Park Y."/>
            <person name="Li B."/>
            <person name="Tanaka Y."/>
            <person name="Predel R."/>
            <person name="Neupert S."/>
            <person name="Schachtner J."/>
            <person name="Verleyen P."/>
            <person name="Raible F."/>
            <person name="Bork P."/>
            <person name="Friedrich M."/>
            <person name="Walden K.K."/>
            <person name="Robertson H.M."/>
            <person name="Angeli S."/>
            <person name="Foret S."/>
            <person name="Bucher G."/>
            <person name="Schuetz S."/>
            <person name="Maleszka R."/>
            <person name="Wimmer E.A."/>
            <person name="Beeman R.W."/>
            <person name="Lorenzen M."/>
            <person name="Tomoyasu Y."/>
            <person name="Miller S.C."/>
            <person name="Grossmann D."/>
            <person name="Bucher G."/>
        </authorList>
    </citation>
    <scope>NUCLEOTIDE SEQUENCE [LARGE SCALE GENOMIC DNA]</scope>
    <source>
        <strain evidence="8 9">Georgia GA2</strain>
    </source>
</reference>
<protein>
    <recommendedName>
        <fullName evidence="7">PHD-type domain-containing protein</fullName>
    </recommendedName>
</protein>
<feature type="compositionally biased region" description="Acidic residues" evidence="6">
    <location>
        <begin position="1564"/>
        <end position="1603"/>
    </location>
</feature>
<feature type="region of interest" description="Disordered" evidence="6">
    <location>
        <begin position="678"/>
        <end position="697"/>
    </location>
</feature>
<feature type="compositionally biased region" description="Acidic residues" evidence="6">
    <location>
        <begin position="1899"/>
        <end position="1913"/>
    </location>
</feature>
<evidence type="ECO:0000256" key="5">
    <source>
        <dbReference type="SAM" id="Coils"/>
    </source>
</evidence>
<dbReference type="PANTHER" id="PTHR14296:SF16">
    <property type="entry name" value="REMODELING AND SPACING FACTOR 1"/>
    <property type="match status" value="1"/>
</dbReference>
<dbReference type="GO" id="GO:0045892">
    <property type="term" value="P:negative regulation of DNA-templated transcription"/>
    <property type="evidence" value="ECO:0000318"/>
    <property type="project" value="GO_Central"/>
</dbReference>
<gene>
    <name evidence="8" type="primary">AUGUSTUS-3.0.2_04063</name>
    <name evidence="8" type="ORF">TcasGA2_TC004063</name>
</gene>
<dbReference type="CDD" id="cd15543">
    <property type="entry name" value="PHD_RSF1"/>
    <property type="match status" value="1"/>
</dbReference>
<feature type="compositionally biased region" description="Basic and acidic residues" evidence="6">
    <location>
        <begin position="1147"/>
        <end position="1156"/>
    </location>
</feature>
<feature type="compositionally biased region" description="Basic and acidic residues" evidence="6">
    <location>
        <begin position="1888"/>
        <end position="1898"/>
    </location>
</feature>
<feature type="compositionally biased region" description="Acidic residues" evidence="6">
    <location>
        <begin position="1400"/>
        <end position="1417"/>
    </location>
</feature>
<keyword evidence="5" id="KW-0175">Coiled coil</keyword>
<feature type="compositionally biased region" description="Basic residues" evidence="6">
    <location>
        <begin position="1373"/>
        <end position="1384"/>
    </location>
</feature>
<dbReference type="Proteomes" id="UP000007266">
    <property type="component" value="Unassembled WGS sequence"/>
</dbReference>
<feature type="compositionally biased region" description="Polar residues" evidence="6">
    <location>
        <begin position="1183"/>
        <end position="1198"/>
    </location>
</feature>